<accession>X1KS78</accession>
<dbReference type="EMBL" id="BARU01048061">
    <property type="protein sequence ID" value="GAH92999.1"/>
    <property type="molecule type" value="Genomic_DNA"/>
</dbReference>
<organism evidence="1">
    <name type="scientific">marine sediment metagenome</name>
    <dbReference type="NCBI Taxonomy" id="412755"/>
    <lineage>
        <taxon>unclassified sequences</taxon>
        <taxon>metagenomes</taxon>
        <taxon>ecological metagenomes</taxon>
    </lineage>
</organism>
<comment type="caution">
    <text evidence="1">The sequence shown here is derived from an EMBL/GenBank/DDBJ whole genome shotgun (WGS) entry which is preliminary data.</text>
</comment>
<protein>
    <submittedName>
        <fullName evidence="1">Uncharacterized protein</fullName>
    </submittedName>
</protein>
<gene>
    <name evidence="1" type="ORF">S03H2_71658</name>
</gene>
<dbReference type="InterPro" id="IPR023211">
    <property type="entry name" value="DNA_pol_palm_dom_sf"/>
</dbReference>
<evidence type="ECO:0000313" key="1">
    <source>
        <dbReference type="EMBL" id="GAH92999.1"/>
    </source>
</evidence>
<feature type="non-terminal residue" evidence="1">
    <location>
        <position position="87"/>
    </location>
</feature>
<reference evidence="1" key="1">
    <citation type="journal article" date="2014" name="Front. Microbiol.">
        <title>High frequency of phylogenetically diverse reductive dehalogenase-homologous genes in deep subseafloor sedimentary metagenomes.</title>
        <authorList>
            <person name="Kawai M."/>
            <person name="Futagami T."/>
            <person name="Toyoda A."/>
            <person name="Takaki Y."/>
            <person name="Nishi S."/>
            <person name="Hori S."/>
            <person name="Arai W."/>
            <person name="Tsubouchi T."/>
            <person name="Morono Y."/>
            <person name="Uchiyama I."/>
            <person name="Ito T."/>
            <person name="Fujiyama A."/>
            <person name="Inagaki F."/>
            <person name="Takami H."/>
        </authorList>
    </citation>
    <scope>NUCLEOTIDE SEQUENCE</scope>
    <source>
        <strain evidence="1">Expedition CK06-06</strain>
    </source>
</reference>
<proteinExistence type="predicted"/>
<sequence>MRLMGRHWLEKGMKEANNNMVAISAHITAGARMLLWNLIKRLPLGNVLYCDTDSIIFRKRDISAFADVISDTQLGMLAIEKESPDIE</sequence>
<name>X1KS78_9ZZZZ</name>
<dbReference type="Gene3D" id="3.90.1600.10">
    <property type="entry name" value="Palm domain of DNA polymerase"/>
    <property type="match status" value="1"/>
</dbReference>
<dbReference type="InterPro" id="IPR043502">
    <property type="entry name" value="DNA/RNA_pol_sf"/>
</dbReference>
<dbReference type="AlphaFoldDB" id="X1KS78"/>
<dbReference type="SUPFAM" id="SSF56672">
    <property type="entry name" value="DNA/RNA polymerases"/>
    <property type="match status" value="1"/>
</dbReference>